<keyword evidence="3" id="KW-1185">Reference proteome</keyword>
<evidence type="ECO:0000256" key="1">
    <source>
        <dbReference type="SAM" id="MobiDB-lite"/>
    </source>
</evidence>
<feature type="compositionally biased region" description="Basic and acidic residues" evidence="1">
    <location>
        <begin position="28"/>
        <end position="38"/>
    </location>
</feature>
<dbReference type="EMBL" id="JBAHYK010000621">
    <property type="protein sequence ID" value="KAL0572512.1"/>
    <property type="molecule type" value="Genomic_DNA"/>
</dbReference>
<comment type="caution">
    <text evidence="2">The sequence shown here is derived from an EMBL/GenBank/DDBJ whole genome shotgun (WGS) entry which is preliminary data.</text>
</comment>
<evidence type="ECO:0000313" key="2">
    <source>
        <dbReference type="EMBL" id="KAL0572512.1"/>
    </source>
</evidence>
<protein>
    <submittedName>
        <fullName evidence="2">Uncharacterized protein</fullName>
    </submittedName>
</protein>
<dbReference type="Proteomes" id="UP001465976">
    <property type="component" value="Unassembled WGS sequence"/>
</dbReference>
<proteinExistence type="predicted"/>
<accession>A0ABR3FB22</accession>
<organism evidence="2 3">
    <name type="scientific">Marasmius crinis-equi</name>
    <dbReference type="NCBI Taxonomy" id="585013"/>
    <lineage>
        <taxon>Eukaryota</taxon>
        <taxon>Fungi</taxon>
        <taxon>Dikarya</taxon>
        <taxon>Basidiomycota</taxon>
        <taxon>Agaricomycotina</taxon>
        <taxon>Agaricomycetes</taxon>
        <taxon>Agaricomycetidae</taxon>
        <taxon>Agaricales</taxon>
        <taxon>Marasmiineae</taxon>
        <taxon>Marasmiaceae</taxon>
        <taxon>Marasmius</taxon>
    </lineage>
</organism>
<sequence length="255" mass="29429">MEILEVWHHMDVSDMIKEEIGAMEAYEAHKKPGAKEQPPEDTEEVDDGLGGGHFTVGSKLRPTTFLDFAARYKIPESRFRVDLSNFLSTALPAGGVQLSEWIRYQPSDRITPFQFLKINYESLETWRVATDYLRCNPHFFNFRRYDFVLFKTEASPVFAQLQHLLICEVDGKKYVVAFVESYKVMARRQRSDRDFGIIRLQKTGTEFILAHTIIRGALVADSESAADEKLVVNAVDYNMFLRAKRDWPGYTDIKD</sequence>
<reference evidence="2 3" key="1">
    <citation type="submission" date="2024-02" db="EMBL/GenBank/DDBJ databases">
        <title>A draft genome for the cacao thread blight pathogen Marasmius crinis-equi.</title>
        <authorList>
            <person name="Cohen S.P."/>
            <person name="Baruah I.K."/>
            <person name="Amoako-Attah I."/>
            <person name="Bukari Y."/>
            <person name="Meinhardt L.W."/>
            <person name="Bailey B.A."/>
        </authorList>
    </citation>
    <scope>NUCLEOTIDE SEQUENCE [LARGE SCALE GENOMIC DNA]</scope>
    <source>
        <strain evidence="2 3">GH-76</strain>
    </source>
</reference>
<name>A0ABR3FB22_9AGAR</name>
<feature type="region of interest" description="Disordered" evidence="1">
    <location>
        <begin position="28"/>
        <end position="49"/>
    </location>
</feature>
<evidence type="ECO:0000313" key="3">
    <source>
        <dbReference type="Proteomes" id="UP001465976"/>
    </source>
</evidence>
<gene>
    <name evidence="2" type="ORF">V5O48_009454</name>
</gene>